<proteinExistence type="predicted"/>
<evidence type="ECO:0000256" key="2">
    <source>
        <dbReference type="SAM" id="Phobius"/>
    </source>
</evidence>
<feature type="compositionally biased region" description="Basic and acidic residues" evidence="1">
    <location>
        <begin position="73"/>
        <end position="88"/>
    </location>
</feature>
<feature type="compositionally biased region" description="Gly residues" evidence="1">
    <location>
        <begin position="58"/>
        <end position="67"/>
    </location>
</feature>
<reference evidence="3 4" key="1">
    <citation type="submission" date="2022-07" db="EMBL/GenBank/DDBJ databases">
        <title>Novel species in genus Aeromicrobium.</title>
        <authorList>
            <person name="Ye L."/>
        </authorList>
    </citation>
    <scope>NUCLEOTIDE SEQUENCE [LARGE SCALE GENOMIC DNA]</scope>
    <source>
        <strain evidence="4">zg-Y50</strain>
    </source>
</reference>
<keyword evidence="4" id="KW-1185">Reference proteome</keyword>
<feature type="region of interest" description="Disordered" evidence="1">
    <location>
        <begin position="1"/>
        <end position="38"/>
    </location>
</feature>
<name>A0ABY5KII3_9ACTN</name>
<dbReference type="Proteomes" id="UP001315860">
    <property type="component" value="Chromosome"/>
</dbReference>
<evidence type="ECO:0000256" key="1">
    <source>
        <dbReference type="SAM" id="MobiDB-lite"/>
    </source>
</evidence>
<accession>A0ABY5KII3</accession>
<feature type="compositionally biased region" description="Basic and acidic residues" evidence="1">
    <location>
        <begin position="121"/>
        <end position="138"/>
    </location>
</feature>
<evidence type="ECO:0000313" key="4">
    <source>
        <dbReference type="Proteomes" id="UP001315860"/>
    </source>
</evidence>
<feature type="region of interest" description="Disordered" evidence="1">
    <location>
        <begin position="58"/>
        <end position="166"/>
    </location>
</feature>
<keyword evidence="2" id="KW-0812">Transmembrane</keyword>
<feature type="transmembrane region" description="Helical" evidence="2">
    <location>
        <begin position="43"/>
        <end position="65"/>
    </location>
</feature>
<dbReference type="RefSeq" id="WP_232416971.1">
    <property type="nucleotide sequence ID" value="NZ_CP101990.1"/>
</dbReference>
<keyword evidence="2" id="KW-1133">Transmembrane helix</keyword>
<dbReference type="EMBL" id="CP101990">
    <property type="protein sequence ID" value="UUI69558.1"/>
    <property type="molecule type" value="Genomic_DNA"/>
</dbReference>
<protein>
    <submittedName>
        <fullName evidence="3">Uncharacterized protein</fullName>
    </submittedName>
</protein>
<organism evidence="3 4">
    <name type="scientific">Aeromicrobium duanguangcaii</name>
    <dbReference type="NCBI Taxonomy" id="2968086"/>
    <lineage>
        <taxon>Bacteria</taxon>
        <taxon>Bacillati</taxon>
        <taxon>Actinomycetota</taxon>
        <taxon>Actinomycetes</taxon>
        <taxon>Propionibacteriales</taxon>
        <taxon>Nocardioidaceae</taxon>
        <taxon>Aeromicrobium</taxon>
    </lineage>
</organism>
<feature type="compositionally biased region" description="Low complexity" evidence="1">
    <location>
        <begin position="13"/>
        <end position="26"/>
    </location>
</feature>
<keyword evidence="2" id="KW-0472">Membrane</keyword>
<feature type="compositionally biased region" description="Gly residues" evidence="1">
    <location>
        <begin position="107"/>
        <end position="116"/>
    </location>
</feature>
<sequence length="166" mass="17039">MNNENPTTPQPTTPAENTAPADAPAAGSGSKWRDRLPRGRKGTIAAAVAGGVILAGLGFGTGYAVGGGDDDGPERGRHEISQEFDREGGPQGGDRMPGGPGHDDRGGFPGGPGQDGGQDQDGNRDQRDRSDQDDRDGRSQQSPDYNGDGQPDGDSATPKQDDTAKS</sequence>
<gene>
    <name evidence="3" type="ORF">NP095_05530</name>
</gene>
<evidence type="ECO:0000313" key="3">
    <source>
        <dbReference type="EMBL" id="UUI69558.1"/>
    </source>
</evidence>
<feature type="compositionally biased region" description="Gly residues" evidence="1">
    <location>
        <begin position="89"/>
        <end position="100"/>
    </location>
</feature>